<organism evidence="5">
    <name type="scientific">Hanusia phi</name>
    <dbReference type="NCBI Taxonomy" id="3032"/>
    <lineage>
        <taxon>Eukaryota</taxon>
        <taxon>Cryptophyceae</taxon>
        <taxon>Pyrenomonadales</taxon>
        <taxon>Geminigeraceae</taxon>
        <taxon>Hanusia</taxon>
    </lineage>
</organism>
<dbReference type="PRINTS" id="PR01415">
    <property type="entry name" value="ANKYRIN"/>
</dbReference>
<dbReference type="Gene3D" id="1.25.40.20">
    <property type="entry name" value="Ankyrin repeat-containing domain"/>
    <property type="match status" value="2"/>
</dbReference>
<dbReference type="SUPFAM" id="SSF48403">
    <property type="entry name" value="Ankyrin repeat"/>
    <property type="match status" value="1"/>
</dbReference>
<dbReference type="PROSITE" id="PS50088">
    <property type="entry name" value="ANK_REPEAT"/>
    <property type="match status" value="3"/>
</dbReference>
<dbReference type="Pfam" id="PF00023">
    <property type="entry name" value="Ank"/>
    <property type="match status" value="1"/>
</dbReference>
<accession>A0A7S0EZZ4</accession>
<dbReference type="InterPro" id="IPR002110">
    <property type="entry name" value="Ankyrin_rpt"/>
</dbReference>
<protein>
    <submittedName>
        <fullName evidence="5">Uncharacterized protein</fullName>
    </submittedName>
</protein>
<feature type="repeat" description="ANK" evidence="3">
    <location>
        <begin position="212"/>
        <end position="244"/>
    </location>
</feature>
<evidence type="ECO:0000313" key="5">
    <source>
        <dbReference type="EMBL" id="CAD8499587.1"/>
    </source>
</evidence>
<dbReference type="PANTHER" id="PTHR24171:SF8">
    <property type="entry name" value="BRCA1-ASSOCIATED RING DOMAIN PROTEIN 1"/>
    <property type="match status" value="1"/>
</dbReference>
<gene>
    <name evidence="5" type="ORF">HPHI1048_LOCUS18871</name>
</gene>
<reference evidence="5" key="1">
    <citation type="submission" date="2021-01" db="EMBL/GenBank/DDBJ databases">
        <authorList>
            <person name="Corre E."/>
            <person name="Pelletier E."/>
            <person name="Niang G."/>
            <person name="Scheremetjew M."/>
            <person name="Finn R."/>
            <person name="Kale V."/>
            <person name="Holt S."/>
            <person name="Cochrane G."/>
            <person name="Meng A."/>
            <person name="Brown T."/>
            <person name="Cohen L."/>
        </authorList>
    </citation>
    <scope>NUCLEOTIDE SEQUENCE</scope>
    <source>
        <strain evidence="5">CCMP325</strain>
    </source>
</reference>
<feature type="region of interest" description="Disordered" evidence="4">
    <location>
        <begin position="16"/>
        <end position="35"/>
    </location>
</feature>
<evidence type="ECO:0000256" key="1">
    <source>
        <dbReference type="ARBA" id="ARBA00022737"/>
    </source>
</evidence>
<evidence type="ECO:0000256" key="4">
    <source>
        <dbReference type="SAM" id="MobiDB-lite"/>
    </source>
</evidence>
<name>A0A7S0EZZ4_9CRYP</name>
<feature type="repeat" description="ANK" evidence="3">
    <location>
        <begin position="245"/>
        <end position="278"/>
    </location>
</feature>
<sequence>MIRDVAYEIDRVSELAPGGYRNSTGSDAAAPVDSKEPLVRSEATSSASAEWEQIPVDEEGRSVLTLQEYLKQAQSLYAQVFDCLCERARQAASNGELELLRSLVLKGADVCAPPRARAQLPNIPVLSEISYDPHAPRCLFLASSQGHAEVCRYLLSVNSSDIDAVSSGGELYPHCFYLINYTPLKAAAENGHAEVVRVLLEHGANVNFADRKGWRVLHWAASNNHVEVVRLLCGAGAEVDAQNEEGNSPLFLAVKAEAWEAVRVLMEEFGADPNLKNHKGRTAAKAILRARESCRQD</sequence>
<dbReference type="EMBL" id="HBEO01027867">
    <property type="protein sequence ID" value="CAD8499587.1"/>
    <property type="molecule type" value="Transcribed_RNA"/>
</dbReference>
<keyword evidence="1" id="KW-0677">Repeat</keyword>
<proteinExistence type="predicted"/>
<dbReference type="AlphaFoldDB" id="A0A7S0EZZ4"/>
<evidence type="ECO:0000256" key="2">
    <source>
        <dbReference type="ARBA" id="ARBA00023043"/>
    </source>
</evidence>
<dbReference type="InterPro" id="IPR036770">
    <property type="entry name" value="Ankyrin_rpt-contain_sf"/>
</dbReference>
<dbReference type="PANTHER" id="PTHR24171">
    <property type="entry name" value="ANKYRIN REPEAT DOMAIN-CONTAINING PROTEIN 39-RELATED"/>
    <property type="match status" value="1"/>
</dbReference>
<evidence type="ECO:0000256" key="3">
    <source>
        <dbReference type="PROSITE-ProRule" id="PRU00023"/>
    </source>
</evidence>
<dbReference type="Pfam" id="PF12796">
    <property type="entry name" value="Ank_2"/>
    <property type="match status" value="1"/>
</dbReference>
<feature type="repeat" description="ANK" evidence="3">
    <location>
        <begin position="179"/>
        <end position="211"/>
    </location>
</feature>
<keyword evidence="2 3" id="KW-0040">ANK repeat</keyword>
<dbReference type="SMART" id="SM00248">
    <property type="entry name" value="ANK"/>
    <property type="match status" value="5"/>
</dbReference>
<dbReference type="PROSITE" id="PS50297">
    <property type="entry name" value="ANK_REP_REGION"/>
    <property type="match status" value="2"/>
</dbReference>